<feature type="region of interest" description="Disordered" evidence="21">
    <location>
        <begin position="381"/>
        <end position="402"/>
    </location>
</feature>
<organism evidence="23 24">
    <name type="scientific">Nitrospira defluvii</name>
    <dbReference type="NCBI Taxonomy" id="330214"/>
    <lineage>
        <taxon>Bacteria</taxon>
        <taxon>Pseudomonadati</taxon>
        <taxon>Nitrospirota</taxon>
        <taxon>Nitrospiria</taxon>
        <taxon>Nitrospirales</taxon>
        <taxon>Nitrospiraceae</taxon>
        <taxon>Nitrospira</taxon>
    </lineage>
</organism>
<dbReference type="GO" id="GO:0005886">
    <property type="term" value="C:plasma membrane"/>
    <property type="evidence" value="ECO:0007669"/>
    <property type="project" value="UniProtKB-SubCell"/>
</dbReference>
<evidence type="ECO:0000256" key="21">
    <source>
        <dbReference type="SAM" id="MobiDB-lite"/>
    </source>
</evidence>
<protein>
    <recommendedName>
        <fullName evidence="17">Probable peptidoglycan glycosyltransferase FtsW</fullName>
        <ecNumber evidence="19">2.4.99.28</ecNumber>
    </recommendedName>
    <alternativeName>
        <fullName evidence="18">Cell division protein FtsW</fullName>
    </alternativeName>
    <alternativeName>
        <fullName evidence="15">Cell wall polymerase</fullName>
    </alternativeName>
    <alternativeName>
        <fullName evidence="14">Peptidoglycan polymerase</fullName>
    </alternativeName>
</protein>
<dbReference type="PANTHER" id="PTHR30474">
    <property type="entry name" value="CELL CYCLE PROTEIN"/>
    <property type="match status" value="1"/>
</dbReference>
<feature type="transmembrane region" description="Helical" evidence="22">
    <location>
        <begin position="182"/>
        <end position="199"/>
    </location>
</feature>
<dbReference type="InterPro" id="IPR013437">
    <property type="entry name" value="FtsW"/>
</dbReference>
<keyword evidence="24" id="KW-1185">Reference proteome</keyword>
<dbReference type="EC" id="2.4.99.28" evidence="19"/>
<keyword evidence="12" id="KW-0131">Cell cycle</keyword>
<comment type="pathway">
    <text evidence="2">Cell wall biogenesis; peptidoglycan biosynthesis.</text>
</comment>
<dbReference type="eggNOG" id="COG0772">
    <property type="taxonomic scope" value="Bacteria"/>
</dbReference>
<dbReference type="OrthoDB" id="9768187at2"/>
<dbReference type="GO" id="GO:0008955">
    <property type="term" value="F:peptidoglycan glycosyltransferase activity"/>
    <property type="evidence" value="ECO:0007669"/>
    <property type="project" value="UniProtKB-EC"/>
</dbReference>
<dbReference type="GO" id="GO:0009252">
    <property type="term" value="P:peptidoglycan biosynthetic process"/>
    <property type="evidence" value="ECO:0007669"/>
    <property type="project" value="UniProtKB-KW"/>
</dbReference>
<feature type="transmembrane region" description="Helical" evidence="22">
    <location>
        <begin position="29"/>
        <end position="55"/>
    </location>
</feature>
<gene>
    <name evidence="23" type="primary">ftsW</name>
    <name evidence="23" type="ORF">NIDE0760</name>
</gene>
<dbReference type="GO" id="GO:0032153">
    <property type="term" value="C:cell division site"/>
    <property type="evidence" value="ECO:0007669"/>
    <property type="project" value="TreeGrafter"/>
</dbReference>
<dbReference type="KEGG" id="nde:NIDE0760"/>
<evidence type="ECO:0000256" key="15">
    <source>
        <dbReference type="ARBA" id="ARBA00033270"/>
    </source>
</evidence>
<feature type="transmembrane region" description="Helical" evidence="22">
    <location>
        <begin position="67"/>
        <end position="86"/>
    </location>
</feature>
<keyword evidence="6" id="KW-0808">Transferase</keyword>
<keyword evidence="5" id="KW-0328">Glycosyltransferase</keyword>
<evidence type="ECO:0000256" key="13">
    <source>
        <dbReference type="ARBA" id="ARBA00023316"/>
    </source>
</evidence>
<evidence type="ECO:0000256" key="17">
    <source>
        <dbReference type="ARBA" id="ARBA00041185"/>
    </source>
</evidence>
<dbReference type="HOGENOM" id="CLU_029243_0_1_0"/>
<comment type="subcellular location">
    <subcellularLocation>
        <location evidence="1">Cell membrane</location>
        <topology evidence="1">Multi-pass membrane protein</topology>
    </subcellularLocation>
</comment>
<comment type="similarity">
    <text evidence="16">Belongs to the SEDS family. FtsW subfamily.</text>
</comment>
<evidence type="ECO:0000256" key="4">
    <source>
        <dbReference type="ARBA" id="ARBA00022618"/>
    </source>
</evidence>
<dbReference type="GO" id="GO:0015648">
    <property type="term" value="F:lipid-linked peptidoglycan transporter activity"/>
    <property type="evidence" value="ECO:0007669"/>
    <property type="project" value="TreeGrafter"/>
</dbReference>
<keyword evidence="11 22" id="KW-0472">Membrane</keyword>
<dbReference type="Pfam" id="PF01098">
    <property type="entry name" value="FTSW_RODA_SPOVE"/>
    <property type="match status" value="1"/>
</dbReference>
<keyword evidence="7 22" id="KW-0812">Transmembrane</keyword>
<evidence type="ECO:0000313" key="24">
    <source>
        <dbReference type="Proteomes" id="UP000001660"/>
    </source>
</evidence>
<evidence type="ECO:0000256" key="6">
    <source>
        <dbReference type="ARBA" id="ARBA00022679"/>
    </source>
</evidence>
<comment type="catalytic activity">
    <reaction evidence="20">
        <text>[GlcNAc-(1-&gt;4)-Mur2Ac(oyl-L-Ala-gamma-D-Glu-L-Lys-D-Ala-D-Ala)](n)-di-trans,octa-cis-undecaprenyl diphosphate + beta-D-GlcNAc-(1-&gt;4)-Mur2Ac(oyl-L-Ala-gamma-D-Glu-L-Lys-D-Ala-D-Ala)-di-trans,octa-cis-undecaprenyl diphosphate = [GlcNAc-(1-&gt;4)-Mur2Ac(oyl-L-Ala-gamma-D-Glu-L-Lys-D-Ala-D-Ala)](n+1)-di-trans,octa-cis-undecaprenyl diphosphate + di-trans,octa-cis-undecaprenyl diphosphate + H(+)</text>
        <dbReference type="Rhea" id="RHEA:23708"/>
        <dbReference type="Rhea" id="RHEA-COMP:9602"/>
        <dbReference type="Rhea" id="RHEA-COMP:9603"/>
        <dbReference type="ChEBI" id="CHEBI:15378"/>
        <dbReference type="ChEBI" id="CHEBI:58405"/>
        <dbReference type="ChEBI" id="CHEBI:60033"/>
        <dbReference type="ChEBI" id="CHEBI:78435"/>
        <dbReference type="EC" id="2.4.99.28"/>
    </reaction>
</comment>
<evidence type="ECO:0000256" key="22">
    <source>
        <dbReference type="SAM" id="Phobius"/>
    </source>
</evidence>
<dbReference type="NCBIfam" id="TIGR02614">
    <property type="entry name" value="ftsW"/>
    <property type="match status" value="1"/>
</dbReference>
<evidence type="ECO:0000256" key="19">
    <source>
        <dbReference type="ARBA" id="ARBA00044770"/>
    </source>
</evidence>
<feature type="transmembrane region" description="Helical" evidence="22">
    <location>
        <begin position="92"/>
        <end position="113"/>
    </location>
</feature>
<evidence type="ECO:0000256" key="10">
    <source>
        <dbReference type="ARBA" id="ARBA00022989"/>
    </source>
</evidence>
<dbReference type="PROSITE" id="PS00428">
    <property type="entry name" value="FTSW_RODA_SPOVE"/>
    <property type="match status" value="1"/>
</dbReference>
<proteinExistence type="inferred from homology"/>
<keyword evidence="9" id="KW-0573">Peptidoglycan synthesis</keyword>
<name>D8PBB8_9BACT</name>
<dbReference type="AlphaFoldDB" id="D8PBB8"/>
<feature type="transmembrane region" description="Helical" evidence="22">
    <location>
        <begin position="206"/>
        <end position="226"/>
    </location>
</feature>
<evidence type="ECO:0000313" key="23">
    <source>
        <dbReference type="EMBL" id="CBK40527.1"/>
    </source>
</evidence>
<accession>D8PBB8</accession>
<evidence type="ECO:0000256" key="9">
    <source>
        <dbReference type="ARBA" id="ARBA00022984"/>
    </source>
</evidence>
<reference evidence="23 24" key="1">
    <citation type="journal article" date="2010" name="Proc. Natl. Acad. Sci. U.S.A.">
        <title>A Nitrospira metagenome illuminates the physiology and evolution of globally important nitrite-oxidizing bacteria.</title>
        <authorList>
            <person name="Lucker S."/>
            <person name="Wagner M."/>
            <person name="Maixner F."/>
            <person name="Pelletier E."/>
            <person name="Koch H."/>
            <person name="Vacherie B."/>
            <person name="Rattei T."/>
            <person name="Sinninghe Damste J."/>
            <person name="Spieck E."/>
            <person name="Le Paslier D."/>
            <person name="Daims H."/>
        </authorList>
    </citation>
    <scope>NUCLEOTIDE SEQUENCE [LARGE SCALE GENOMIC DNA]</scope>
</reference>
<evidence type="ECO:0000256" key="20">
    <source>
        <dbReference type="ARBA" id="ARBA00049902"/>
    </source>
</evidence>
<dbReference type="GO" id="GO:0008360">
    <property type="term" value="P:regulation of cell shape"/>
    <property type="evidence" value="ECO:0007669"/>
    <property type="project" value="UniProtKB-KW"/>
</dbReference>
<dbReference type="EMBL" id="FP929003">
    <property type="protein sequence ID" value="CBK40527.1"/>
    <property type="molecule type" value="Genomic_DNA"/>
</dbReference>
<evidence type="ECO:0000256" key="14">
    <source>
        <dbReference type="ARBA" id="ARBA00032370"/>
    </source>
</evidence>
<dbReference type="GO" id="GO:0071555">
    <property type="term" value="P:cell wall organization"/>
    <property type="evidence" value="ECO:0007669"/>
    <property type="project" value="UniProtKB-KW"/>
</dbReference>
<evidence type="ECO:0000256" key="3">
    <source>
        <dbReference type="ARBA" id="ARBA00022475"/>
    </source>
</evidence>
<keyword evidence="3" id="KW-1003">Cell membrane</keyword>
<evidence type="ECO:0000256" key="1">
    <source>
        <dbReference type="ARBA" id="ARBA00004651"/>
    </source>
</evidence>
<evidence type="ECO:0000256" key="11">
    <source>
        <dbReference type="ARBA" id="ARBA00023136"/>
    </source>
</evidence>
<sequence>MAQHALGTLMLPWSTSTQRATKRVPVDPALLAVTLTLALVGVVMVFSASAVVAGNRFHDPWYFLKRQLAWLGVGLLVMHLISKIDYTIWKKLAIPLLFGTTVLLVLVLVPSLGSVAKGARRWLHLGPINIQPAELTKYVAVIYIAAYLTKKQDQITNFARGLLPPLIVLGLLSGLVLLEPDLGTVVVMGLVVVTVLFLAGARIKHLGLLALGALPAVAALILGSSYRRQRLMEFLRAAKDPTGSGYQIHQSFLAFGSGGPFGVGLGEGKQKLFFLPEAHTDFVLALVGEELGLMGTVTIVLLFGLFVVKGFQIAGRARNPFGRHLAMGITLLVGMQALVNAGVVTGLLPTKGLTLPFVSYGGSSLMANLFGVGILLSISRDRQGGQDSSGPRVARKRGVVTE</sequence>
<dbReference type="InterPro" id="IPR018365">
    <property type="entry name" value="Cell_cycle_FtsW-rel_CS"/>
</dbReference>
<dbReference type="STRING" id="330214.NIDE0760"/>
<evidence type="ECO:0000256" key="5">
    <source>
        <dbReference type="ARBA" id="ARBA00022676"/>
    </source>
</evidence>
<keyword evidence="10 22" id="KW-1133">Transmembrane helix</keyword>
<dbReference type="GO" id="GO:0051301">
    <property type="term" value="P:cell division"/>
    <property type="evidence" value="ECO:0007669"/>
    <property type="project" value="UniProtKB-KW"/>
</dbReference>
<evidence type="ECO:0000256" key="2">
    <source>
        <dbReference type="ARBA" id="ARBA00004752"/>
    </source>
</evidence>
<evidence type="ECO:0000256" key="18">
    <source>
        <dbReference type="ARBA" id="ARBA00041418"/>
    </source>
</evidence>
<evidence type="ECO:0000256" key="12">
    <source>
        <dbReference type="ARBA" id="ARBA00023306"/>
    </source>
</evidence>
<feature type="compositionally biased region" description="Basic residues" evidence="21">
    <location>
        <begin position="393"/>
        <end position="402"/>
    </location>
</feature>
<evidence type="ECO:0000256" key="8">
    <source>
        <dbReference type="ARBA" id="ARBA00022960"/>
    </source>
</evidence>
<feature type="transmembrane region" description="Helical" evidence="22">
    <location>
        <begin position="291"/>
        <end position="313"/>
    </location>
</feature>
<evidence type="ECO:0000256" key="7">
    <source>
        <dbReference type="ARBA" id="ARBA00022692"/>
    </source>
</evidence>
<evidence type="ECO:0000256" key="16">
    <source>
        <dbReference type="ARBA" id="ARBA00038053"/>
    </source>
</evidence>
<keyword evidence="4 23" id="KW-0132">Cell division</keyword>
<dbReference type="Proteomes" id="UP000001660">
    <property type="component" value="Chromosome"/>
</dbReference>
<feature type="transmembrane region" description="Helical" evidence="22">
    <location>
        <begin position="325"/>
        <end position="348"/>
    </location>
</feature>
<feature type="transmembrane region" description="Helical" evidence="22">
    <location>
        <begin position="158"/>
        <end position="176"/>
    </location>
</feature>
<keyword evidence="13" id="KW-0961">Cell wall biogenesis/degradation</keyword>
<dbReference type="PANTHER" id="PTHR30474:SF2">
    <property type="entry name" value="PEPTIDOGLYCAN GLYCOSYLTRANSFERASE FTSW-RELATED"/>
    <property type="match status" value="1"/>
</dbReference>
<feature type="transmembrane region" description="Helical" evidence="22">
    <location>
        <begin position="360"/>
        <end position="378"/>
    </location>
</feature>
<dbReference type="InterPro" id="IPR001182">
    <property type="entry name" value="FtsW/RodA"/>
</dbReference>
<keyword evidence="8" id="KW-0133">Cell shape</keyword>